<dbReference type="EMBL" id="JANPWB010000010">
    <property type="protein sequence ID" value="KAJ1138331.1"/>
    <property type="molecule type" value="Genomic_DNA"/>
</dbReference>
<evidence type="ECO:0000313" key="3">
    <source>
        <dbReference type="Proteomes" id="UP001066276"/>
    </source>
</evidence>
<dbReference type="AlphaFoldDB" id="A0AAV7QD32"/>
<accession>A0AAV7QD32</accession>
<comment type="caution">
    <text evidence="2">The sequence shown here is derived from an EMBL/GenBank/DDBJ whole genome shotgun (WGS) entry which is preliminary data.</text>
</comment>
<proteinExistence type="predicted"/>
<evidence type="ECO:0000256" key="1">
    <source>
        <dbReference type="SAM" id="MobiDB-lite"/>
    </source>
</evidence>
<reference evidence="2" key="1">
    <citation type="journal article" date="2022" name="bioRxiv">
        <title>Sequencing and chromosome-scale assembly of the giantPleurodeles waltlgenome.</title>
        <authorList>
            <person name="Brown T."/>
            <person name="Elewa A."/>
            <person name="Iarovenko S."/>
            <person name="Subramanian E."/>
            <person name="Araus A.J."/>
            <person name="Petzold A."/>
            <person name="Susuki M."/>
            <person name="Suzuki K.-i.T."/>
            <person name="Hayashi T."/>
            <person name="Toyoda A."/>
            <person name="Oliveira C."/>
            <person name="Osipova E."/>
            <person name="Leigh N.D."/>
            <person name="Simon A."/>
            <person name="Yun M.H."/>
        </authorList>
    </citation>
    <scope>NUCLEOTIDE SEQUENCE</scope>
    <source>
        <strain evidence="2">20211129_DDA</strain>
        <tissue evidence="2">Liver</tissue>
    </source>
</reference>
<gene>
    <name evidence="2" type="ORF">NDU88_004718</name>
</gene>
<evidence type="ECO:0000313" key="2">
    <source>
        <dbReference type="EMBL" id="KAJ1138331.1"/>
    </source>
</evidence>
<dbReference type="Proteomes" id="UP001066276">
    <property type="component" value="Chromosome 6"/>
</dbReference>
<name>A0AAV7QD32_PLEWA</name>
<sequence>MSALASGRGLQNQEGSRSGIVMNIPSNQEDYPEEAKVARTTRIAKKTRGVTQKQRVTLTVKLLARRTNAR</sequence>
<organism evidence="2 3">
    <name type="scientific">Pleurodeles waltl</name>
    <name type="common">Iberian ribbed newt</name>
    <dbReference type="NCBI Taxonomy" id="8319"/>
    <lineage>
        <taxon>Eukaryota</taxon>
        <taxon>Metazoa</taxon>
        <taxon>Chordata</taxon>
        <taxon>Craniata</taxon>
        <taxon>Vertebrata</taxon>
        <taxon>Euteleostomi</taxon>
        <taxon>Amphibia</taxon>
        <taxon>Batrachia</taxon>
        <taxon>Caudata</taxon>
        <taxon>Salamandroidea</taxon>
        <taxon>Salamandridae</taxon>
        <taxon>Pleurodelinae</taxon>
        <taxon>Pleurodeles</taxon>
    </lineage>
</organism>
<feature type="region of interest" description="Disordered" evidence="1">
    <location>
        <begin position="1"/>
        <end position="37"/>
    </location>
</feature>
<keyword evidence="3" id="KW-1185">Reference proteome</keyword>
<protein>
    <submittedName>
        <fullName evidence="2">Uncharacterized protein</fullName>
    </submittedName>
</protein>